<dbReference type="SUPFAM" id="SSF53850">
    <property type="entry name" value="Periplasmic binding protein-like II"/>
    <property type="match status" value="1"/>
</dbReference>
<keyword evidence="4" id="KW-1185">Reference proteome</keyword>
<dbReference type="Pfam" id="PF00497">
    <property type="entry name" value="SBP_bac_3"/>
    <property type="match status" value="1"/>
</dbReference>
<evidence type="ECO:0000259" key="2">
    <source>
        <dbReference type="Pfam" id="PF00497"/>
    </source>
</evidence>
<comment type="caution">
    <text evidence="3">The sequence shown here is derived from an EMBL/GenBank/DDBJ whole genome shotgun (WGS) entry which is preliminary data.</text>
</comment>
<proteinExistence type="predicted"/>
<dbReference type="InterPro" id="IPR001638">
    <property type="entry name" value="Solute-binding_3/MltF_N"/>
</dbReference>
<dbReference type="PANTHER" id="PTHR35936:SF17">
    <property type="entry name" value="ARGININE-BINDING EXTRACELLULAR PROTEIN ARTP"/>
    <property type="match status" value="1"/>
</dbReference>
<evidence type="ECO:0000313" key="3">
    <source>
        <dbReference type="EMBL" id="MCJ2544230.1"/>
    </source>
</evidence>
<dbReference type="Gene3D" id="3.40.190.10">
    <property type="entry name" value="Periplasmic binding protein-like II"/>
    <property type="match status" value="1"/>
</dbReference>
<dbReference type="Proteomes" id="UP000830835">
    <property type="component" value="Unassembled WGS sequence"/>
</dbReference>
<dbReference type="EMBL" id="JAFIRA010000052">
    <property type="protein sequence ID" value="MCJ2544230.1"/>
    <property type="molecule type" value="Genomic_DNA"/>
</dbReference>
<dbReference type="PANTHER" id="PTHR35936">
    <property type="entry name" value="MEMBRANE-BOUND LYTIC MUREIN TRANSGLYCOSYLASE F"/>
    <property type="match status" value="1"/>
</dbReference>
<name>A0ABT0CEM7_THEVL</name>
<gene>
    <name evidence="3" type="ORF">JX360_15180</name>
</gene>
<keyword evidence="1" id="KW-0732">Signal</keyword>
<protein>
    <submittedName>
        <fullName evidence="3">Transporter substrate-binding domain-containing protein</fullName>
    </submittedName>
</protein>
<accession>A0ABT0CEM7</accession>
<evidence type="ECO:0000313" key="4">
    <source>
        <dbReference type="Proteomes" id="UP000830835"/>
    </source>
</evidence>
<feature type="domain" description="Solute-binding protein family 3/N-terminal" evidence="2">
    <location>
        <begin position="1"/>
        <end position="85"/>
    </location>
</feature>
<sequence length="139" mass="15528">MGTSPDYPPYEYYDTSSGQEQIVGFDIDIANYIAEEPGFNLRVVGMNFSGLIPALQANRVDFVMAGMTPTEERKQNVDFSEVYWWKMLPQLSSSATPRANGPGSSWKRCSEKARIKTALPELEASFLKDLRPKQAVVAL</sequence>
<evidence type="ECO:0000256" key="1">
    <source>
        <dbReference type="ARBA" id="ARBA00022729"/>
    </source>
</evidence>
<reference evidence="3" key="1">
    <citation type="submission" date="2021-02" db="EMBL/GenBank/DDBJ databases">
        <title>The CRISPR/cas machinery reduction and long-range gene transfer in the hot spring cyanobacterium Synechococcus.</title>
        <authorList>
            <person name="Dvorak P."/>
            <person name="Jahodarova E."/>
            <person name="Hasler P."/>
            <person name="Poulickova A."/>
        </authorList>
    </citation>
    <scope>NUCLEOTIDE SEQUENCE</scope>
    <source>
        <strain evidence="3">Rupite</strain>
    </source>
</reference>
<organism evidence="3 4">
    <name type="scientific">Thermostichus vulcanus str. 'Rupite'</name>
    <dbReference type="NCBI Taxonomy" id="2813851"/>
    <lineage>
        <taxon>Bacteria</taxon>
        <taxon>Bacillati</taxon>
        <taxon>Cyanobacteriota</taxon>
        <taxon>Cyanophyceae</taxon>
        <taxon>Thermostichales</taxon>
        <taxon>Thermostichaceae</taxon>
        <taxon>Thermostichus</taxon>
    </lineage>
</organism>